<organism evidence="2 3">
    <name type="scientific">Inquilinus ginsengisoli</name>
    <dbReference type="NCBI Taxonomy" id="363840"/>
    <lineage>
        <taxon>Bacteria</taxon>
        <taxon>Pseudomonadati</taxon>
        <taxon>Pseudomonadota</taxon>
        <taxon>Alphaproteobacteria</taxon>
        <taxon>Rhodospirillales</taxon>
        <taxon>Rhodospirillaceae</taxon>
        <taxon>Inquilinus</taxon>
    </lineage>
</organism>
<dbReference type="Proteomes" id="UP001262410">
    <property type="component" value="Unassembled WGS sequence"/>
</dbReference>
<evidence type="ECO:0000313" key="2">
    <source>
        <dbReference type="EMBL" id="MDR6290504.1"/>
    </source>
</evidence>
<proteinExistence type="predicted"/>
<evidence type="ECO:0000313" key="3">
    <source>
        <dbReference type="Proteomes" id="UP001262410"/>
    </source>
</evidence>
<accession>A0ABU1JR53</accession>
<protein>
    <recommendedName>
        <fullName evidence="1">Apple domain-containing protein</fullName>
    </recommendedName>
</protein>
<dbReference type="Pfam" id="PF14295">
    <property type="entry name" value="PAN_4"/>
    <property type="match status" value="1"/>
</dbReference>
<reference evidence="2 3" key="1">
    <citation type="submission" date="2023-07" db="EMBL/GenBank/DDBJ databases">
        <title>Sorghum-associated microbial communities from plants grown in Nebraska, USA.</title>
        <authorList>
            <person name="Schachtman D."/>
        </authorList>
    </citation>
    <scope>NUCLEOTIDE SEQUENCE [LARGE SCALE GENOMIC DNA]</scope>
    <source>
        <strain evidence="2 3">584</strain>
    </source>
</reference>
<sequence>MKITDGDRFYTGPDVAGGRRGDFEGGYILWNPATGGCTAHRDGSVEFTLEPSTNRPGLDSRDFDLIQEVPELCRDACAADAMCVAYTYVRGGVQGPKARCWLKSAAPAPVAHDCCASGVRR</sequence>
<dbReference type="EMBL" id="JAVDPW010000005">
    <property type="protein sequence ID" value="MDR6290504.1"/>
    <property type="molecule type" value="Genomic_DNA"/>
</dbReference>
<name>A0ABU1JR53_9PROT</name>
<feature type="domain" description="Apple" evidence="1">
    <location>
        <begin position="53"/>
        <end position="103"/>
    </location>
</feature>
<comment type="caution">
    <text evidence="2">The sequence shown here is derived from an EMBL/GenBank/DDBJ whole genome shotgun (WGS) entry which is preliminary data.</text>
</comment>
<dbReference type="InterPro" id="IPR003609">
    <property type="entry name" value="Pan_app"/>
</dbReference>
<gene>
    <name evidence="2" type="ORF">E9232_003030</name>
</gene>
<keyword evidence="3" id="KW-1185">Reference proteome</keyword>
<dbReference type="Gene3D" id="3.50.4.10">
    <property type="entry name" value="Hepatocyte Growth Factor"/>
    <property type="match status" value="1"/>
</dbReference>
<dbReference type="RefSeq" id="WP_309794970.1">
    <property type="nucleotide sequence ID" value="NZ_JAVDPW010000005.1"/>
</dbReference>
<evidence type="ECO:0000259" key="1">
    <source>
        <dbReference type="Pfam" id="PF14295"/>
    </source>
</evidence>